<proteinExistence type="predicted"/>
<dbReference type="GO" id="GO:0010008">
    <property type="term" value="C:endosome membrane"/>
    <property type="evidence" value="ECO:0007669"/>
    <property type="project" value="TreeGrafter"/>
</dbReference>
<dbReference type="InterPro" id="IPR029058">
    <property type="entry name" value="AB_hydrolase_fold"/>
</dbReference>
<protein>
    <submittedName>
        <fullName evidence="3">Alpha/beta hydrolase domain-containing protein 17B</fullName>
    </submittedName>
</protein>
<dbReference type="GO" id="GO:0005886">
    <property type="term" value="C:plasma membrane"/>
    <property type="evidence" value="ECO:0007669"/>
    <property type="project" value="TreeGrafter"/>
</dbReference>
<evidence type="ECO:0000259" key="2">
    <source>
        <dbReference type="Pfam" id="PF12146"/>
    </source>
</evidence>
<dbReference type="EMBL" id="ASGP02000008">
    <property type="protein sequence ID" value="KAH9493478.1"/>
    <property type="molecule type" value="Genomic_DNA"/>
</dbReference>
<dbReference type="PANTHER" id="PTHR12277">
    <property type="entry name" value="ALPHA/BETA HYDROLASE DOMAIN-CONTAINING PROTEIN"/>
    <property type="match status" value="1"/>
</dbReference>
<keyword evidence="3" id="KW-0378">Hydrolase</keyword>
<feature type="transmembrane region" description="Helical" evidence="1">
    <location>
        <begin position="183"/>
        <end position="201"/>
    </location>
</feature>
<dbReference type="InterPro" id="IPR022742">
    <property type="entry name" value="Hydrolase_4"/>
</dbReference>
<evidence type="ECO:0000313" key="4">
    <source>
        <dbReference type="Proteomes" id="UP000790347"/>
    </source>
</evidence>
<dbReference type="Gene3D" id="3.40.50.1820">
    <property type="entry name" value="alpha/beta hydrolase"/>
    <property type="match status" value="1"/>
</dbReference>
<dbReference type="AlphaFoldDB" id="A0A922HMI2"/>
<reference evidence="3" key="2">
    <citation type="journal article" date="2022" name="Res Sq">
        <title>Comparative Genomics Reveals Insights into the Divergent Evolution of Astigmatic Mites and Household Pest Adaptations.</title>
        <authorList>
            <person name="Xiong Q."/>
            <person name="Wan A.T.-Y."/>
            <person name="Liu X.-Y."/>
            <person name="Fung C.S.-H."/>
            <person name="Xiao X."/>
            <person name="Malainual N."/>
            <person name="Hou J."/>
            <person name="Wang L."/>
            <person name="Wang M."/>
            <person name="Yang K."/>
            <person name="Cui Y."/>
            <person name="Leung E."/>
            <person name="Nong W."/>
            <person name="Shin S.-K."/>
            <person name="Au S."/>
            <person name="Jeong K.Y."/>
            <person name="Chew F.T."/>
            <person name="Hui J."/>
            <person name="Leung T.F."/>
            <person name="Tungtrongchitr A."/>
            <person name="Zhong N."/>
            <person name="Liu Z."/>
            <person name="Tsui S."/>
        </authorList>
    </citation>
    <scope>NUCLEOTIDE SEQUENCE</scope>
    <source>
        <strain evidence="3">Derf</strain>
        <tissue evidence="3">Whole organism</tissue>
    </source>
</reference>
<gene>
    <name evidence="3" type="primary">ABHD17B_2</name>
    <name evidence="3" type="ORF">DERF_014222</name>
</gene>
<evidence type="ECO:0000256" key="1">
    <source>
        <dbReference type="SAM" id="Phobius"/>
    </source>
</evidence>
<dbReference type="Pfam" id="PF02466">
    <property type="entry name" value="Tim17"/>
    <property type="match status" value="1"/>
</dbReference>
<keyword evidence="1" id="KW-0812">Transmembrane</keyword>
<dbReference type="GO" id="GO:0008474">
    <property type="term" value="F:palmitoyl-(protein) hydrolase activity"/>
    <property type="evidence" value="ECO:0007669"/>
    <property type="project" value="TreeGrafter"/>
</dbReference>
<dbReference type="SUPFAM" id="SSF53474">
    <property type="entry name" value="alpha/beta-Hydrolases"/>
    <property type="match status" value="1"/>
</dbReference>
<keyword evidence="4" id="KW-1185">Reference proteome</keyword>
<accession>A0A922HMI2</accession>
<dbReference type="PANTHER" id="PTHR12277:SF39">
    <property type="entry name" value="SERINE AMINOPEPTIDASE S33 DOMAIN-CONTAINING PROTEIN"/>
    <property type="match status" value="1"/>
</dbReference>
<keyword evidence="1" id="KW-1133">Transmembrane helix</keyword>
<reference evidence="3" key="1">
    <citation type="submission" date="2013-05" db="EMBL/GenBank/DDBJ databases">
        <authorList>
            <person name="Yim A.K.Y."/>
            <person name="Chan T.F."/>
            <person name="Ji K.M."/>
            <person name="Liu X.Y."/>
            <person name="Zhou J.W."/>
            <person name="Li R.Q."/>
            <person name="Yang K.Y."/>
            <person name="Li J."/>
            <person name="Li M."/>
            <person name="Law P.T.W."/>
            <person name="Wu Y.L."/>
            <person name="Cai Z.L."/>
            <person name="Qin H."/>
            <person name="Bao Y."/>
            <person name="Leung R.K.K."/>
            <person name="Ng P.K.S."/>
            <person name="Zou J."/>
            <person name="Zhong X.J."/>
            <person name="Ran P.X."/>
            <person name="Zhong N.S."/>
            <person name="Liu Z.G."/>
            <person name="Tsui S.K.W."/>
        </authorList>
    </citation>
    <scope>NUCLEOTIDE SEQUENCE</scope>
    <source>
        <strain evidence="3">Derf</strain>
        <tissue evidence="3">Whole organism</tissue>
    </source>
</reference>
<comment type="caution">
    <text evidence="3">The sequence shown here is derived from an EMBL/GenBank/DDBJ whole genome shotgun (WGS) entry which is preliminary data.</text>
</comment>
<feature type="domain" description="Serine aminopeptidase S33" evidence="2">
    <location>
        <begin position="366"/>
        <end position="473"/>
    </location>
</feature>
<name>A0A922HMI2_DERFA</name>
<dbReference type="Pfam" id="PF12146">
    <property type="entry name" value="Hydrolase_4"/>
    <property type="match status" value="1"/>
</dbReference>
<keyword evidence="1" id="KW-0472">Membrane</keyword>
<dbReference type="Proteomes" id="UP000790347">
    <property type="component" value="Unassembled WGS sequence"/>
</dbReference>
<sequence>MDPNPFDGNPSSSSAFRIFDNLKPNQIESPFLNRSLQLPDQFASEFIVPEGTARNRGRFELAFSQIGGAVMVGSGVGGAVGTYKGLKEVSQLEAFLSVKRTQLLNYITRNGARMANTFGTIALTYSAIGVALSFVQEDNDDINTMASAVTTGALYGALTKPKTITDTANISSKLMWKMRAKRSGIGSLIGILAAGGYILLFNREKYLANNRRYPIRRTHHNEEYREEKIYNFWLEFDEKLTWIWLSMQRVYYSFLCQSSKSMEITFDRIISLFAFCPPHDTYAYNFDHHLGPGNIAADQYDLKKLTGEILLSHFVASPNNHKLRDIYQQKFVRIAKYIQCFYAYNRFGNRIACIYIRQSLKKSESVKQTIVYSHTNAEDIGTILSHLWKMKRKIKSCNVFAYDYSGYGMSSGSPSERNLYADIEAATNELMNRKNIRPKDLILFGESIGSAPTIHMAAKRIEARGVILQSSFMSGIRIYFPYNMSGGETLPFDPFANIDRCSLIESPTLVIHGSEDMLVNIGHAITIYEHLKNPVQPFWANGASHMNIHKHPDYYDRLNNFLESL</sequence>
<evidence type="ECO:0000313" key="3">
    <source>
        <dbReference type="EMBL" id="KAH9493478.1"/>
    </source>
</evidence>
<organism evidence="3 4">
    <name type="scientific">Dermatophagoides farinae</name>
    <name type="common">American house dust mite</name>
    <dbReference type="NCBI Taxonomy" id="6954"/>
    <lineage>
        <taxon>Eukaryota</taxon>
        <taxon>Metazoa</taxon>
        <taxon>Ecdysozoa</taxon>
        <taxon>Arthropoda</taxon>
        <taxon>Chelicerata</taxon>
        <taxon>Arachnida</taxon>
        <taxon>Acari</taxon>
        <taxon>Acariformes</taxon>
        <taxon>Sarcoptiformes</taxon>
        <taxon>Astigmata</taxon>
        <taxon>Psoroptidia</taxon>
        <taxon>Analgoidea</taxon>
        <taxon>Pyroglyphidae</taxon>
        <taxon>Dermatophagoidinae</taxon>
        <taxon>Dermatophagoides</taxon>
    </lineage>
</organism>